<sequence>MSSYNIILIRPENQMPLVKFQSCHIEQFKSYLDHNQVGFQQKIIQMLMKNLQ</sequence>
<dbReference type="Proteomes" id="UP000683925">
    <property type="component" value="Unassembled WGS sequence"/>
</dbReference>
<evidence type="ECO:0000313" key="1">
    <source>
        <dbReference type="EMBL" id="CAD8190655.1"/>
    </source>
</evidence>
<gene>
    <name evidence="1" type="ORF">POCTA_138.1.T0980027</name>
</gene>
<protein>
    <submittedName>
        <fullName evidence="1">Uncharacterized protein</fullName>
    </submittedName>
</protein>
<dbReference type="EMBL" id="CAJJDP010000097">
    <property type="protein sequence ID" value="CAD8190655.1"/>
    <property type="molecule type" value="Genomic_DNA"/>
</dbReference>
<keyword evidence="2" id="KW-1185">Reference proteome</keyword>
<organism evidence="1 2">
    <name type="scientific">Paramecium octaurelia</name>
    <dbReference type="NCBI Taxonomy" id="43137"/>
    <lineage>
        <taxon>Eukaryota</taxon>
        <taxon>Sar</taxon>
        <taxon>Alveolata</taxon>
        <taxon>Ciliophora</taxon>
        <taxon>Intramacronucleata</taxon>
        <taxon>Oligohymenophorea</taxon>
        <taxon>Peniculida</taxon>
        <taxon>Parameciidae</taxon>
        <taxon>Paramecium</taxon>
    </lineage>
</organism>
<proteinExistence type="predicted"/>
<accession>A0A8S1WQJ7</accession>
<comment type="caution">
    <text evidence="1">The sequence shown here is derived from an EMBL/GenBank/DDBJ whole genome shotgun (WGS) entry which is preliminary data.</text>
</comment>
<reference evidence="1" key="1">
    <citation type="submission" date="2021-01" db="EMBL/GenBank/DDBJ databases">
        <authorList>
            <consortium name="Genoscope - CEA"/>
            <person name="William W."/>
        </authorList>
    </citation>
    <scope>NUCLEOTIDE SEQUENCE</scope>
</reference>
<dbReference type="AlphaFoldDB" id="A0A8S1WQJ7"/>
<evidence type="ECO:0000313" key="2">
    <source>
        <dbReference type="Proteomes" id="UP000683925"/>
    </source>
</evidence>
<name>A0A8S1WQJ7_PAROT</name>